<dbReference type="Gene3D" id="3.40.50.720">
    <property type="entry name" value="NAD(P)-binding Rossmann-like Domain"/>
    <property type="match status" value="1"/>
</dbReference>
<comment type="similarity">
    <text evidence="2">Belongs to the fgaFS/easG family.</text>
</comment>
<evidence type="ECO:0000259" key="5">
    <source>
        <dbReference type="Pfam" id="PF05368"/>
    </source>
</evidence>
<organism evidence="6 7">
    <name type="scientific">Galerina marginata (strain CBS 339.88)</name>
    <dbReference type="NCBI Taxonomy" id="685588"/>
    <lineage>
        <taxon>Eukaryota</taxon>
        <taxon>Fungi</taxon>
        <taxon>Dikarya</taxon>
        <taxon>Basidiomycota</taxon>
        <taxon>Agaricomycotina</taxon>
        <taxon>Agaricomycetes</taxon>
        <taxon>Agaricomycetidae</taxon>
        <taxon>Agaricales</taxon>
        <taxon>Agaricineae</taxon>
        <taxon>Strophariaceae</taxon>
        <taxon>Galerina</taxon>
    </lineage>
</organism>
<dbReference type="EMBL" id="KL142369">
    <property type="protein sequence ID" value="KDR83085.1"/>
    <property type="molecule type" value="Genomic_DNA"/>
</dbReference>
<reference evidence="7" key="1">
    <citation type="journal article" date="2014" name="Proc. Natl. Acad. Sci. U.S.A.">
        <title>Extensive sampling of basidiomycete genomes demonstrates inadequacy of the white-rot/brown-rot paradigm for wood decay fungi.</title>
        <authorList>
            <person name="Riley R."/>
            <person name="Salamov A.A."/>
            <person name="Brown D.W."/>
            <person name="Nagy L.G."/>
            <person name="Floudas D."/>
            <person name="Held B.W."/>
            <person name="Levasseur A."/>
            <person name="Lombard V."/>
            <person name="Morin E."/>
            <person name="Otillar R."/>
            <person name="Lindquist E.A."/>
            <person name="Sun H."/>
            <person name="LaButti K.M."/>
            <person name="Schmutz J."/>
            <person name="Jabbour D."/>
            <person name="Luo H."/>
            <person name="Baker S.E."/>
            <person name="Pisabarro A.G."/>
            <person name="Walton J.D."/>
            <person name="Blanchette R.A."/>
            <person name="Henrissat B."/>
            <person name="Martin F."/>
            <person name="Cullen D."/>
            <person name="Hibbett D.S."/>
            <person name="Grigoriev I.V."/>
        </authorList>
    </citation>
    <scope>NUCLEOTIDE SEQUENCE [LARGE SCALE GENOMIC DNA]</scope>
    <source>
        <strain evidence="7">CBS 339.88</strain>
    </source>
</reference>
<dbReference type="SUPFAM" id="SSF51735">
    <property type="entry name" value="NAD(P)-binding Rossmann-fold domains"/>
    <property type="match status" value="1"/>
</dbReference>
<dbReference type="STRING" id="685588.A0A067TIP0"/>
<comment type="pathway">
    <text evidence="1">Alkaloid biosynthesis; ergot alkaloid biosynthesis.</text>
</comment>
<dbReference type="InterPro" id="IPR036291">
    <property type="entry name" value="NAD(P)-bd_dom_sf"/>
</dbReference>
<keyword evidence="3" id="KW-0017">Alkaloid metabolism</keyword>
<dbReference type="PANTHER" id="PTHR43162:SF1">
    <property type="entry name" value="PRESTALK A DIFFERENTIATION PROTEIN A"/>
    <property type="match status" value="1"/>
</dbReference>
<dbReference type="Pfam" id="PF05368">
    <property type="entry name" value="NmrA"/>
    <property type="match status" value="1"/>
</dbReference>
<dbReference type="InterPro" id="IPR008030">
    <property type="entry name" value="NmrA-like"/>
</dbReference>
<dbReference type="NCBIfam" id="TIGR03649">
    <property type="entry name" value="ergot_EASG"/>
    <property type="match status" value="1"/>
</dbReference>
<evidence type="ECO:0000256" key="3">
    <source>
        <dbReference type="ARBA" id="ARBA00022589"/>
    </source>
</evidence>
<gene>
    <name evidence="6" type="ORF">GALMADRAFT_238897</name>
</gene>
<dbReference type="GO" id="GO:0035835">
    <property type="term" value="P:indole alkaloid biosynthetic process"/>
    <property type="evidence" value="ECO:0007669"/>
    <property type="project" value="UniProtKB-UniPathway"/>
</dbReference>
<keyword evidence="7" id="KW-1185">Reference proteome</keyword>
<dbReference type="InterPro" id="IPR019901">
    <property type="entry name" value="Ergot_alkaloid_biosynthesis"/>
</dbReference>
<dbReference type="PANTHER" id="PTHR43162">
    <property type="match status" value="1"/>
</dbReference>
<name>A0A067TIP0_GALM3</name>
<sequence>MTTLITGGTGKTGGKLAQLLHDAKHNVLIATRSGVAPAPFKAVKFDWFDQTTFENPFKVDSNIDKLYLIVPAVVDVLPVVKPFIDLALSKGVKRVVFCSASPQEKGDPCHGKVFEYLVDIGVDYAVLRPTWFIENFSYSFLPGILAYDKIFTPAKDGRVPFVGVEDIAKAAFDAFVAKESPNTDYYIVGPKLYTHDEVAAILSEIVGRKITHERVTEEQTVEGFTGLGIPEDYSKMLTGLLVGVANGSEEAIFTSPKTIVGKVDLRENFEANKKVWAKE</sequence>
<evidence type="ECO:0000256" key="2">
    <source>
        <dbReference type="ARBA" id="ARBA00005372"/>
    </source>
</evidence>
<dbReference type="InterPro" id="IPR051604">
    <property type="entry name" value="Ergot_Alk_Oxidoreductase"/>
</dbReference>
<evidence type="ECO:0000313" key="7">
    <source>
        <dbReference type="Proteomes" id="UP000027222"/>
    </source>
</evidence>
<keyword evidence="4" id="KW-0560">Oxidoreductase</keyword>
<dbReference type="GO" id="GO:0016491">
    <property type="term" value="F:oxidoreductase activity"/>
    <property type="evidence" value="ECO:0007669"/>
    <property type="project" value="UniProtKB-KW"/>
</dbReference>
<dbReference type="AlphaFoldDB" id="A0A067TIP0"/>
<dbReference type="Proteomes" id="UP000027222">
    <property type="component" value="Unassembled WGS sequence"/>
</dbReference>
<feature type="domain" description="NmrA-like" evidence="5">
    <location>
        <begin position="3"/>
        <end position="238"/>
    </location>
</feature>
<evidence type="ECO:0000256" key="1">
    <source>
        <dbReference type="ARBA" id="ARBA00005107"/>
    </source>
</evidence>
<dbReference type="OrthoDB" id="419598at2759"/>
<dbReference type="UniPathway" id="UPA00327"/>
<evidence type="ECO:0000313" key="6">
    <source>
        <dbReference type="EMBL" id="KDR83085.1"/>
    </source>
</evidence>
<accession>A0A067TIP0</accession>
<dbReference type="HOGENOM" id="CLU_007383_10_6_1"/>
<proteinExistence type="inferred from homology"/>
<protein>
    <recommendedName>
        <fullName evidence="5">NmrA-like domain-containing protein</fullName>
    </recommendedName>
</protein>
<dbReference type="Gene3D" id="3.90.25.10">
    <property type="entry name" value="UDP-galactose 4-epimerase, domain 1"/>
    <property type="match status" value="1"/>
</dbReference>
<evidence type="ECO:0000256" key="4">
    <source>
        <dbReference type="ARBA" id="ARBA00023002"/>
    </source>
</evidence>